<dbReference type="Proteomes" id="UP001059041">
    <property type="component" value="Linkage Group LG4"/>
</dbReference>
<evidence type="ECO:0000256" key="5">
    <source>
        <dbReference type="ARBA" id="ARBA00022737"/>
    </source>
</evidence>
<dbReference type="FunFam" id="2.60.40.60:FF:000226">
    <property type="entry name" value="Dachsous, isoform B"/>
    <property type="match status" value="1"/>
</dbReference>
<keyword evidence="3" id="KW-0812">Transmembrane</keyword>
<feature type="domain" description="Cadherin" evidence="16">
    <location>
        <begin position="1120"/>
        <end position="1213"/>
    </location>
</feature>
<dbReference type="EMBL" id="JAFHDT010000004">
    <property type="protein sequence ID" value="KAI7811319.1"/>
    <property type="molecule type" value="Genomic_DNA"/>
</dbReference>
<feature type="domain" description="Cadherin" evidence="16">
    <location>
        <begin position="352"/>
        <end position="450"/>
    </location>
</feature>
<feature type="domain" description="Cadherin" evidence="16">
    <location>
        <begin position="58"/>
        <end position="123"/>
    </location>
</feature>
<evidence type="ECO:0000256" key="3">
    <source>
        <dbReference type="ARBA" id="ARBA00022692"/>
    </source>
</evidence>
<feature type="domain" description="Cadherin" evidence="16">
    <location>
        <begin position="124"/>
        <end position="233"/>
    </location>
</feature>
<feature type="domain" description="Cadherin" evidence="16">
    <location>
        <begin position="795"/>
        <end position="897"/>
    </location>
</feature>
<feature type="domain" description="Cadherin" evidence="16">
    <location>
        <begin position="2155"/>
        <end position="2253"/>
    </location>
</feature>
<dbReference type="InterPro" id="IPR050174">
    <property type="entry name" value="Protocadherin/Cadherin-CA"/>
</dbReference>
<feature type="domain" description="Cadherin" evidence="16">
    <location>
        <begin position="1741"/>
        <end position="1845"/>
    </location>
</feature>
<dbReference type="InterPro" id="IPR020894">
    <property type="entry name" value="Cadherin_CS"/>
</dbReference>
<dbReference type="Pfam" id="PF00028">
    <property type="entry name" value="Cadherin"/>
    <property type="match status" value="22"/>
</dbReference>
<feature type="domain" description="Cadherin" evidence="16">
    <location>
        <begin position="2051"/>
        <end position="2155"/>
    </location>
</feature>
<dbReference type="GO" id="GO:0016477">
    <property type="term" value="P:cell migration"/>
    <property type="evidence" value="ECO:0007669"/>
    <property type="project" value="UniProtKB-ARBA"/>
</dbReference>
<feature type="domain" description="Cadherin" evidence="16">
    <location>
        <begin position="1013"/>
        <end position="1115"/>
    </location>
</feature>
<evidence type="ECO:0000256" key="11">
    <source>
        <dbReference type="ARBA" id="ARBA00062150"/>
    </source>
</evidence>
<evidence type="ECO:0000256" key="13">
    <source>
        <dbReference type="ARBA" id="ARBA00079083"/>
    </source>
</evidence>
<dbReference type="GO" id="GO:0007156">
    <property type="term" value="P:homophilic cell adhesion via plasma membrane adhesion molecules"/>
    <property type="evidence" value="ECO:0007669"/>
    <property type="project" value="InterPro"/>
</dbReference>
<comment type="caution">
    <text evidence="17">The sequence shown here is derived from an EMBL/GenBank/DDBJ whole genome shotgun (WGS) entry which is preliminary data.</text>
</comment>
<feature type="domain" description="Cadherin" evidence="16">
    <location>
        <begin position="1865"/>
        <end position="1945"/>
    </location>
</feature>
<dbReference type="PROSITE" id="PS50268">
    <property type="entry name" value="CADHERIN_2"/>
    <property type="match status" value="24"/>
</dbReference>
<evidence type="ECO:0000256" key="2">
    <source>
        <dbReference type="ARBA" id="ARBA00022475"/>
    </source>
</evidence>
<feature type="domain" description="Cadherin" evidence="16">
    <location>
        <begin position="1429"/>
        <end position="1532"/>
    </location>
</feature>
<dbReference type="GO" id="GO:0005509">
    <property type="term" value="F:calcium ion binding"/>
    <property type="evidence" value="ECO:0007669"/>
    <property type="project" value="UniProtKB-UniRule"/>
</dbReference>
<dbReference type="FunFam" id="2.60.40.60:FF:000007">
    <property type="entry name" value="Protocadherin alpha 2"/>
    <property type="match status" value="1"/>
</dbReference>
<name>A0A9W8C9H0_TRIRA</name>
<feature type="domain" description="Cadherin" evidence="16">
    <location>
        <begin position="1217"/>
        <end position="1314"/>
    </location>
</feature>
<evidence type="ECO:0000256" key="4">
    <source>
        <dbReference type="ARBA" id="ARBA00022729"/>
    </source>
</evidence>
<evidence type="ECO:0000313" key="17">
    <source>
        <dbReference type="EMBL" id="KAI7811319.1"/>
    </source>
</evidence>
<feature type="domain" description="Cadherin" evidence="16">
    <location>
        <begin position="2476"/>
        <end position="2582"/>
    </location>
</feature>
<gene>
    <name evidence="17" type="ORF">IRJ41_013085</name>
</gene>
<dbReference type="FunFam" id="2.60.40.60:FF:000102">
    <property type="entry name" value="Dachsous cadherin-related 1b"/>
    <property type="match status" value="1"/>
</dbReference>
<feature type="domain" description="Cadherin" evidence="16">
    <location>
        <begin position="900"/>
        <end position="1012"/>
    </location>
</feature>
<dbReference type="Gene3D" id="2.60.40.60">
    <property type="entry name" value="Cadherins"/>
    <property type="match status" value="26"/>
</dbReference>
<dbReference type="PANTHER" id="PTHR24028:SF345">
    <property type="entry name" value="PROTOCADHERIN-16-LIKE"/>
    <property type="match status" value="1"/>
</dbReference>
<evidence type="ECO:0000313" key="18">
    <source>
        <dbReference type="Proteomes" id="UP001059041"/>
    </source>
</evidence>
<feature type="domain" description="Cadherin" evidence="16">
    <location>
        <begin position="2254"/>
        <end position="2358"/>
    </location>
</feature>
<feature type="domain" description="Cadherin" evidence="16">
    <location>
        <begin position="666"/>
        <end position="794"/>
    </location>
</feature>
<evidence type="ECO:0000256" key="1">
    <source>
        <dbReference type="ARBA" id="ARBA00004251"/>
    </source>
</evidence>
<evidence type="ECO:0000259" key="16">
    <source>
        <dbReference type="PROSITE" id="PS50268"/>
    </source>
</evidence>
<accession>A0A9W8C9H0</accession>
<keyword evidence="2" id="KW-1003">Cell membrane</keyword>
<protein>
    <recommendedName>
        <fullName evidence="12">Protocadherin-16</fullName>
    </recommendedName>
    <alternativeName>
        <fullName evidence="13">Protein dachsous homolog 1</fullName>
    </alternativeName>
</protein>
<feature type="domain" description="Cadherin" evidence="16">
    <location>
        <begin position="1948"/>
        <end position="2050"/>
    </location>
</feature>
<keyword evidence="7" id="KW-0130">Cell adhesion</keyword>
<dbReference type="GO" id="GO:0007163">
    <property type="term" value="P:establishment or maintenance of cell polarity"/>
    <property type="evidence" value="ECO:0007669"/>
    <property type="project" value="UniProtKB-ARBA"/>
</dbReference>
<dbReference type="FunFam" id="2.60.40.60:FF:000116">
    <property type="entry name" value="Dachsous cadherin-related 2"/>
    <property type="match status" value="2"/>
</dbReference>
<dbReference type="CDD" id="cd11304">
    <property type="entry name" value="Cadherin_repeat"/>
    <property type="match status" value="25"/>
</dbReference>
<comment type="subcellular location">
    <subcellularLocation>
        <location evidence="1">Cell membrane</location>
        <topology evidence="1">Single-pass type I membrane protein</topology>
    </subcellularLocation>
</comment>
<keyword evidence="5" id="KW-0677">Repeat</keyword>
<evidence type="ECO:0000256" key="6">
    <source>
        <dbReference type="ARBA" id="ARBA00022837"/>
    </source>
</evidence>
<feature type="domain" description="Cadherin" evidence="16">
    <location>
        <begin position="558"/>
        <end position="665"/>
    </location>
</feature>
<dbReference type="FunFam" id="2.60.40.60:FF:000080">
    <property type="entry name" value="FAT atypical cadherin 1"/>
    <property type="match status" value="1"/>
</dbReference>
<dbReference type="InterPro" id="IPR015919">
    <property type="entry name" value="Cadherin-like_sf"/>
</dbReference>
<dbReference type="GO" id="GO:0003183">
    <property type="term" value="P:mitral valve morphogenesis"/>
    <property type="evidence" value="ECO:0007669"/>
    <property type="project" value="UniProtKB-ARBA"/>
</dbReference>
<dbReference type="SMART" id="SM00112">
    <property type="entry name" value="CA"/>
    <property type="match status" value="24"/>
</dbReference>
<keyword evidence="6 14" id="KW-0106">Calcium</keyword>
<evidence type="ECO:0000256" key="12">
    <source>
        <dbReference type="ARBA" id="ARBA00072299"/>
    </source>
</evidence>
<dbReference type="FunFam" id="2.60.40.60:FF:000020">
    <property type="entry name" value="Dachsous cadherin-related 1b"/>
    <property type="match status" value="6"/>
</dbReference>
<dbReference type="FunFam" id="2.60.40.60:FF:000275">
    <property type="entry name" value="Si:dkey-30k22.7"/>
    <property type="match status" value="1"/>
</dbReference>
<feature type="signal peptide" evidence="15">
    <location>
        <begin position="1"/>
        <end position="23"/>
    </location>
</feature>
<dbReference type="FunFam" id="2.60.40.60:FF:000104">
    <property type="entry name" value="cadherin-23 isoform X1"/>
    <property type="match status" value="1"/>
</dbReference>
<evidence type="ECO:0000256" key="9">
    <source>
        <dbReference type="ARBA" id="ARBA00023136"/>
    </source>
</evidence>
<dbReference type="GO" id="GO:0005886">
    <property type="term" value="C:plasma membrane"/>
    <property type="evidence" value="ECO:0007669"/>
    <property type="project" value="UniProtKB-SubCell"/>
</dbReference>
<comment type="subunit">
    <text evidence="11">Heterophilic interaction with FAT4; this interaction affects their respective protein levels.</text>
</comment>
<dbReference type="FunFam" id="2.60.40.60:FF:000035">
    <property type="entry name" value="Protocadherin Fat 3"/>
    <property type="match status" value="1"/>
</dbReference>
<keyword evidence="18" id="KW-1185">Reference proteome</keyword>
<feature type="domain" description="Cadherin" evidence="16">
    <location>
        <begin position="451"/>
        <end position="557"/>
    </location>
</feature>
<keyword evidence="9" id="KW-0472">Membrane</keyword>
<dbReference type="InterPro" id="IPR002126">
    <property type="entry name" value="Cadherin-like_dom"/>
</dbReference>
<dbReference type="FunFam" id="2.60.40.60:FF:000417">
    <property type="entry name" value="Dachsous cadherin-related 1a"/>
    <property type="match status" value="1"/>
</dbReference>
<keyword evidence="10" id="KW-0325">Glycoprotein</keyword>
<organism evidence="17 18">
    <name type="scientific">Triplophysa rosa</name>
    <name type="common">Cave loach</name>
    <dbReference type="NCBI Taxonomy" id="992332"/>
    <lineage>
        <taxon>Eukaryota</taxon>
        <taxon>Metazoa</taxon>
        <taxon>Chordata</taxon>
        <taxon>Craniata</taxon>
        <taxon>Vertebrata</taxon>
        <taxon>Euteleostomi</taxon>
        <taxon>Actinopterygii</taxon>
        <taxon>Neopterygii</taxon>
        <taxon>Teleostei</taxon>
        <taxon>Ostariophysi</taxon>
        <taxon>Cypriniformes</taxon>
        <taxon>Nemacheilidae</taxon>
        <taxon>Triplophysa</taxon>
    </lineage>
</organism>
<evidence type="ECO:0000256" key="14">
    <source>
        <dbReference type="PROSITE-ProRule" id="PRU00043"/>
    </source>
</evidence>
<evidence type="ECO:0000256" key="7">
    <source>
        <dbReference type="ARBA" id="ARBA00022889"/>
    </source>
</evidence>
<dbReference type="FunFam" id="2.60.40.60:FF:000211">
    <property type="entry name" value="Dachsous cadherin-related 2"/>
    <property type="match status" value="1"/>
</dbReference>
<sequence>MWFDSRTLLRFLVATLLCASCCAQVFNLSLSIEEGLPAKTVVGDIGAGLPAKIRNSGFFISESKDSHVFKDLEVDGDTGIISTAVVLDRERVEKYEFSAATLTRDVIKVIIEVKDINDNFPVFPAETIRLNVSELSPPGTRFELEGAQDQDKGDYGIQGYRIKDTRNIFTVENRNNGGNVFSLDLILKGRLDRESTDLYGLTIEAFDGGLPPKTGQLQVHVTVLDENDNQPVFNQSEYHAVILESSPLMTSVCQVFATDPDLGSNGKVTYNINRRQSDPNEFFIIDSSSGIISVNKLLDYEKQAFFEFIVTAWDSGTQPESSNTFVVIKVLDVNDNHPNISILFLNEAGAPEVSEGAEHGEYVARIAVSDPDLGEVKKLNVLLQGGNSMFTLKPTDDFLYVLCVDGELDREVKDLYELTVIASDFGLPPLRTETTFQVQITDVNDNPPVFEKNTYEESIAEDVHEGVALLQVKATDRDQGGNSVIVYSIVQSEMEHLFDIDPASGVITVAASLDYEKQSELKFLVVATDCGSPSLSTTATVSVTTHLEDVNDNKPIFQQQLYNLTIKEHTAIETCLLQVTATDADDAEFGKVQYFLCDGYSGKDAHPLFKINSVTGEICVAQDIDYEDGIVTFDLLIKAEDQDGLNSQTFVHIDVEDVNDNGPVFTPERYVTSLSSHAQPGTKLLSVFASDQDSGNYGEITYELLPGDSASLFNVDQSTDSLEVVSYVISSGDPQGLFTVDTHTGIITTNKLLDHESISRVLLTLQFHTGTLPIYSSAQVNISITDVNDNPPVFPKNSERITLSHNTPPGTPLFLAHAEDSDSGLNGRIHYVLHPESQLFTIHPHLGTLTLNSDLSGDSRQRYEFTIIAKDEGQPSLNSTLDLIIEMDKSDLAEETLSFETLVYQVEIGESAIKDNRVIQVRAYSSRTQSRGTHALTSPVIKYSLEPITVVPPFRIHPESGWMFVSQRLDYETQPKYRFSIYATVHDGSMEATATAAVVVTVQDENDNAPVFSRDVYFFSVQEGPAPHGLIGTVKATDRDSQNNGMLSYILLSDGKYFSINSRTGEIINLVALDREEQAQHVLRVMVTDQGRPRLNSTTVVYILVTDINDNPPQFMHLPATKELTIQVWAGIPVGSVIISMFAKDQDAGENGTVRFLIKDDRMGHFSSDSRSGDIKVTERFSSNPQMNYTLKVVAIDSGSVPLEETAVVHIQVYADFQGFRHFTVQEDVKIGTVIGSLGISMAPDTQLRYSIVEGDGKLQFSIQSGELYVAQHLDYEVTQRYFLVVLAEAPPTFNATIFVAISVTDVNDHTPWFPYNDNIVAFCVQEDMVNGTAVYVFNARDGDGSLQNSELFYSLTFDPDVSKEELPFHINPHTGVLMTNTQLDRERSKSYIFKVTASDHMGDPNNQKHPSVIAQVILLDVNDNSPTFVSVDTVRVSEDAELGLFFHHMMAKDEDEGSNGHVIYSILSGNKKGYFHIEETGHLYLNTSLDYESQHYHILTVQATDNGVPSLSSTQTLTVEVQDVNDQPPVFQQHVYNTTVMENRERGEVVFTVTAVDMDSEENAAVNYSLLPGLGYELFVINSHTGQISTSTQLDREIQPRLTLRVQAEDSGTPSLSSTATVFCFILDDNDNTPQFSQPDLHIIIPENLPLGVIHTVKASDIDNGLNGTIQYSIEENAKKYFSIDCVTGAINTTRVLDREERSNYTLRITASDSGHPPLNSTALLHITLSDENDNIPTFTRKTYRATLREDLPVGSEIIHLIARDADEGSNGIVTYSLVEENSGNFHVDGSTGVIRLTKPLDRETRSQHVFRAVATDGCKLGPRSSVAIVTIQVEDINDNPPSCLEENMRVSVASMSTRLHQPIFTVVARDPDQGDNGKVVFSLAEDELFQVDRISGAVRLKAPLRNGVSGTHLLRVQAADLGRPSLTSNCLLLVQLNGDKPQLQFTEELYEVTMLENSKTGSWVANVVAHDQTAEDATIKYSIFSGNENEAFTINLSTGDITVREQRLLDFEVERKIYLVVLADNGHQTAYARMTITMQDVNDNAPAFKQSYYRSAVWEGQIHNTFVMQVLATDSDSGANGQISYFIMDGNHNNAFVIDSVRGILATSTVLDREIVPSYKLILHAIDMGRPPLTGTCTVRVQVVDVNDNSPTIPSMEQVTIAENLPVGFIVTQVFANDVDLSPVATYRFIEMDEASFAIDQYTGVITTTKRLDYENQTAYILRVEASDSVHPTVAELAIHVLDVNDNPPVFSQESYQVVLPEWTPAHSYVVTVSATDRDSDQNGKVSYRLLFSPMKGFYIDAENGSVYTNKPLKYIANGNMLRFLVEARDSGDPSLFTVTSVDVEVTDSNDHAPYFTQNSYHINVPEDVSVGSTLLILSAKDKDYSNENTYLEYAIAGGNDERCFCLDAVSIQTIEAHRQYIGQVVLCDSLDREIADTYSITLMVRDKGTPPLNSSTVVTVNVLDINDHAPVFNSTEYYAQVSENSPLGTVLIHVSAHDPDLGHNGTVKYDIISGNSKGLIRLDSTTGVLDVFGTLDYEEDTKLTLIIQASDGGAPSEIKVSFACVYILVLDVNDNSPFFVFPTINCSVAENLPAFTPVCTVHAVDEDAGNFGLLTYSIITPFHGL</sequence>
<feature type="domain" description="Cadherin" evidence="16">
    <location>
        <begin position="1533"/>
        <end position="1637"/>
    </location>
</feature>
<evidence type="ECO:0000256" key="8">
    <source>
        <dbReference type="ARBA" id="ARBA00022989"/>
    </source>
</evidence>
<evidence type="ECO:0000256" key="15">
    <source>
        <dbReference type="SAM" id="SignalP"/>
    </source>
</evidence>
<dbReference type="PANTHER" id="PTHR24028">
    <property type="entry name" value="CADHERIN-87A"/>
    <property type="match status" value="1"/>
</dbReference>
<dbReference type="SUPFAM" id="SSF49313">
    <property type="entry name" value="Cadherin-like"/>
    <property type="match status" value="25"/>
</dbReference>
<keyword evidence="8" id="KW-1133">Transmembrane helix</keyword>
<feature type="domain" description="Cadherin" evidence="16">
    <location>
        <begin position="1638"/>
        <end position="1740"/>
    </location>
</feature>
<feature type="domain" description="Cadherin" evidence="16">
    <location>
        <begin position="1317"/>
        <end position="1429"/>
    </location>
</feature>
<reference evidence="17" key="1">
    <citation type="submission" date="2021-02" db="EMBL/GenBank/DDBJ databases">
        <title>Comparative genomics reveals that relaxation of natural selection precedes convergent phenotypic evolution of cavefish.</title>
        <authorList>
            <person name="Peng Z."/>
        </authorList>
    </citation>
    <scope>NUCLEOTIDE SEQUENCE</scope>
    <source>
        <tissue evidence="17">Muscle</tissue>
    </source>
</reference>
<dbReference type="PRINTS" id="PR00205">
    <property type="entry name" value="CADHERIN"/>
</dbReference>
<dbReference type="FunFam" id="2.60.40.60:FF:000106">
    <property type="entry name" value="FAT atypical cadherin 4"/>
    <property type="match status" value="1"/>
</dbReference>
<evidence type="ECO:0000256" key="10">
    <source>
        <dbReference type="ARBA" id="ARBA00023180"/>
    </source>
</evidence>
<feature type="domain" description="Cadherin" evidence="16">
    <location>
        <begin position="2359"/>
        <end position="2475"/>
    </location>
</feature>
<dbReference type="PROSITE" id="PS00232">
    <property type="entry name" value="CADHERIN_1"/>
    <property type="match status" value="12"/>
</dbReference>
<keyword evidence="4 15" id="KW-0732">Signal</keyword>
<feature type="chain" id="PRO_5040841489" description="Protocadherin-16" evidence="15">
    <location>
        <begin position="24"/>
        <end position="2628"/>
    </location>
</feature>
<proteinExistence type="predicted"/>
<feature type="domain" description="Cadherin" evidence="16">
    <location>
        <begin position="234"/>
        <end position="340"/>
    </location>
</feature>
<dbReference type="FunFam" id="2.60.40.60:FF:000181">
    <property type="entry name" value="Predicted protein"/>
    <property type="match status" value="1"/>
</dbReference>